<keyword evidence="2" id="KW-0732">Signal</keyword>
<evidence type="ECO:0000259" key="3">
    <source>
        <dbReference type="SMART" id="SM00939"/>
    </source>
</evidence>
<dbReference type="Pfam" id="PF02129">
    <property type="entry name" value="Peptidase_S15"/>
    <property type="match status" value="1"/>
</dbReference>
<sequence precursor="true">MRYGLDSPLIGLLLVCMAACPSVASDPVNIPGAQRFLKSYPDADANQDGVLTSEENRAYAAPIAIEALGGNYTYHQVMVPMRDSVSLATGVFVPSTASANDSKHSTVLCRTAYGIWAAALFDAKKFANQNLVFVCQDLRGDGQSEGKNTANLYSFDNEINDGYDTIDWITQQSWSNGKVGMTGQSGHGFAAYMAYLAKHPGLVACDTNISGGNAHLYWTFHNGVKREMYYRWLAQRNVPISLWPKPGVEEFDREAYQQTIDQAADGNHTAFIARTGWYDIFSQSAIDYFQNFAQHGNVFVRIDPSGHGQMAGKPFPHRIVADEWTLPSLVRALDDPRTVKAKQSFLVYYLMGDTADSTAPGNEYRITHSWPVPNTATPYYMTADGRLDTSKPTTRHASRSFQYDPRDPVPSAGGDVFIHHGVGPLDQRVLKDRKDVLRFISATLSEPLEVTGKILADLYVSSDVPDTTFTAKLIDIYPDGYEAIIRDSIIMGRFNEGFDRQVPMQTDHIYHLKMDMWSTAIVLNRGHRIGVHISSSNSPKYEVHPNTFKPVDSFDLSPVATNTIHLSAQYPSHIVLPVVKRP</sequence>
<evidence type="ECO:0000256" key="1">
    <source>
        <dbReference type="ARBA" id="ARBA00022801"/>
    </source>
</evidence>
<dbReference type="PANTHER" id="PTHR43056:SF10">
    <property type="entry name" value="COCE_NOND FAMILY, PUTATIVE (AFU_ORTHOLOGUE AFUA_7G00600)-RELATED"/>
    <property type="match status" value="1"/>
</dbReference>
<dbReference type="InterPro" id="IPR008979">
    <property type="entry name" value="Galactose-bd-like_sf"/>
</dbReference>
<dbReference type="GO" id="GO:0008239">
    <property type="term" value="F:dipeptidyl-peptidase activity"/>
    <property type="evidence" value="ECO:0007669"/>
    <property type="project" value="InterPro"/>
</dbReference>
<gene>
    <name evidence="4" type="primary">cocE</name>
    <name evidence="4" type="ORF">Pla22_28620</name>
</gene>
<dbReference type="SUPFAM" id="SSF53474">
    <property type="entry name" value="alpha/beta-Hydrolases"/>
    <property type="match status" value="1"/>
</dbReference>
<dbReference type="SUPFAM" id="SSF49785">
    <property type="entry name" value="Galactose-binding domain-like"/>
    <property type="match status" value="1"/>
</dbReference>
<proteinExistence type="predicted"/>
<dbReference type="InterPro" id="IPR005674">
    <property type="entry name" value="CocE/Ser_esterase"/>
</dbReference>
<comment type="caution">
    <text evidence="4">The sequence shown here is derived from an EMBL/GenBank/DDBJ whole genome shotgun (WGS) entry which is preliminary data.</text>
</comment>
<dbReference type="InterPro" id="IPR013736">
    <property type="entry name" value="Xaa-Pro_dipept_C"/>
</dbReference>
<name>A0A5C5WWW6_9BACT</name>
<organism evidence="4 5">
    <name type="scientific">Rubripirellula amarantea</name>
    <dbReference type="NCBI Taxonomy" id="2527999"/>
    <lineage>
        <taxon>Bacteria</taxon>
        <taxon>Pseudomonadati</taxon>
        <taxon>Planctomycetota</taxon>
        <taxon>Planctomycetia</taxon>
        <taxon>Pirellulales</taxon>
        <taxon>Pirellulaceae</taxon>
        <taxon>Rubripirellula</taxon>
    </lineage>
</organism>
<evidence type="ECO:0000313" key="5">
    <source>
        <dbReference type="Proteomes" id="UP000316598"/>
    </source>
</evidence>
<feature type="domain" description="Xaa-Pro dipeptidyl-peptidase C-terminal" evidence="3">
    <location>
        <begin position="343"/>
        <end position="575"/>
    </location>
</feature>
<feature type="chain" id="PRO_5023139968" evidence="2">
    <location>
        <begin position="25"/>
        <end position="582"/>
    </location>
</feature>
<dbReference type="AlphaFoldDB" id="A0A5C5WWW6"/>
<dbReference type="EMBL" id="SJPI01000001">
    <property type="protein sequence ID" value="TWT55207.1"/>
    <property type="molecule type" value="Genomic_DNA"/>
</dbReference>
<dbReference type="PANTHER" id="PTHR43056">
    <property type="entry name" value="PEPTIDASE S9 PROLYL OLIGOPEPTIDASE"/>
    <property type="match status" value="1"/>
</dbReference>
<dbReference type="SMART" id="SM00939">
    <property type="entry name" value="PepX_C"/>
    <property type="match status" value="1"/>
</dbReference>
<dbReference type="InterPro" id="IPR029058">
    <property type="entry name" value="AB_hydrolase_fold"/>
</dbReference>
<dbReference type="OrthoDB" id="319764at2"/>
<protein>
    <submittedName>
        <fullName evidence="4">Cocaine esterase</fullName>
        <ecNumber evidence="4">3.1.1.84</ecNumber>
    </submittedName>
</protein>
<evidence type="ECO:0000256" key="2">
    <source>
        <dbReference type="SAM" id="SignalP"/>
    </source>
</evidence>
<dbReference type="InterPro" id="IPR050585">
    <property type="entry name" value="Xaa-Pro_dipeptidyl-ppase/CocE"/>
</dbReference>
<dbReference type="Gene3D" id="2.60.120.260">
    <property type="entry name" value="Galactose-binding domain-like"/>
    <property type="match status" value="1"/>
</dbReference>
<dbReference type="Gene3D" id="1.10.3020.10">
    <property type="entry name" value="alpha-amino acid ester hydrolase ( Helical cap domain)"/>
    <property type="match status" value="1"/>
</dbReference>
<dbReference type="RefSeq" id="WP_146515118.1">
    <property type="nucleotide sequence ID" value="NZ_SJPI01000001.1"/>
</dbReference>
<keyword evidence="1 4" id="KW-0378">Hydrolase</keyword>
<dbReference type="Gene3D" id="3.40.50.1820">
    <property type="entry name" value="alpha/beta hydrolase"/>
    <property type="match status" value="1"/>
</dbReference>
<evidence type="ECO:0000313" key="4">
    <source>
        <dbReference type="EMBL" id="TWT55207.1"/>
    </source>
</evidence>
<dbReference type="NCBIfam" id="TIGR00976">
    <property type="entry name" value="CocE_NonD"/>
    <property type="match status" value="2"/>
</dbReference>
<dbReference type="EC" id="3.1.1.84" evidence="4"/>
<feature type="signal peptide" evidence="2">
    <location>
        <begin position="1"/>
        <end position="24"/>
    </location>
</feature>
<dbReference type="Pfam" id="PF08530">
    <property type="entry name" value="PepX_C"/>
    <property type="match status" value="1"/>
</dbReference>
<reference evidence="4 5" key="1">
    <citation type="submission" date="2019-02" db="EMBL/GenBank/DDBJ databases">
        <title>Deep-cultivation of Planctomycetes and their phenomic and genomic characterization uncovers novel biology.</title>
        <authorList>
            <person name="Wiegand S."/>
            <person name="Jogler M."/>
            <person name="Boedeker C."/>
            <person name="Pinto D."/>
            <person name="Vollmers J."/>
            <person name="Rivas-Marin E."/>
            <person name="Kohn T."/>
            <person name="Peeters S.H."/>
            <person name="Heuer A."/>
            <person name="Rast P."/>
            <person name="Oberbeckmann S."/>
            <person name="Bunk B."/>
            <person name="Jeske O."/>
            <person name="Meyerdierks A."/>
            <person name="Storesund J.E."/>
            <person name="Kallscheuer N."/>
            <person name="Luecker S."/>
            <person name="Lage O.M."/>
            <person name="Pohl T."/>
            <person name="Merkel B.J."/>
            <person name="Hornburger P."/>
            <person name="Mueller R.-W."/>
            <person name="Bruemmer F."/>
            <person name="Labrenz M."/>
            <person name="Spormann A.M."/>
            <person name="Op Den Camp H."/>
            <person name="Overmann J."/>
            <person name="Amann R."/>
            <person name="Jetten M.S.M."/>
            <person name="Mascher T."/>
            <person name="Medema M.H."/>
            <person name="Devos D.P."/>
            <person name="Kaster A.-K."/>
            <person name="Ovreas L."/>
            <person name="Rohde M."/>
            <person name="Galperin M.Y."/>
            <person name="Jogler C."/>
        </authorList>
    </citation>
    <scope>NUCLEOTIDE SEQUENCE [LARGE SCALE GENOMIC DNA]</scope>
    <source>
        <strain evidence="4 5">Pla22</strain>
    </source>
</reference>
<accession>A0A5C5WWW6</accession>
<dbReference type="InterPro" id="IPR000383">
    <property type="entry name" value="Xaa-Pro-like_dom"/>
</dbReference>
<keyword evidence="5" id="KW-1185">Reference proteome</keyword>
<dbReference type="Proteomes" id="UP000316598">
    <property type="component" value="Unassembled WGS sequence"/>
</dbReference>